<dbReference type="Gene3D" id="3.30.530.20">
    <property type="match status" value="1"/>
</dbReference>
<protein>
    <submittedName>
        <fullName evidence="1">SRPBCC family protein</fullName>
    </submittedName>
</protein>
<sequence>MVTVHRRMAVSAESVWNVLTDLDDWPRWGPTISRAELDDGSRQLAAGSTGRVWATPGVVSVPFIVTEFDAGRRWAWSVGGISATAHGVEPAPGGCQAWFEVPWWAAPYTVVCAIALRRIESRAAKRR</sequence>
<dbReference type="Proteomes" id="UP000825367">
    <property type="component" value="Chromosome"/>
</dbReference>
<evidence type="ECO:0000313" key="2">
    <source>
        <dbReference type="Proteomes" id="UP000825367"/>
    </source>
</evidence>
<dbReference type="InterPro" id="IPR023393">
    <property type="entry name" value="START-like_dom_sf"/>
</dbReference>
<dbReference type="InterPro" id="IPR019587">
    <property type="entry name" value="Polyketide_cyclase/dehydratase"/>
</dbReference>
<dbReference type="SUPFAM" id="SSF55961">
    <property type="entry name" value="Bet v1-like"/>
    <property type="match status" value="1"/>
</dbReference>
<evidence type="ECO:0000313" key="1">
    <source>
        <dbReference type="EMBL" id="QYL19934.1"/>
    </source>
</evidence>
<dbReference type="Pfam" id="PF10604">
    <property type="entry name" value="Polyketide_cyc2"/>
    <property type="match status" value="1"/>
</dbReference>
<name>A0ABX8VQ28_9MYCO</name>
<keyword evidence="2" id="KW-1185">Reference proteome</keyword>
<dbReference type="EMBL" id="CP080333">
    <property type="protein sequence ID" value="QYL19934.1"/>
    <property type="molecule type" value="Genomic_DNA"/>
</dbReference>
<gene>
    <name evidence="1" type="ORF">K0O64_15710</name>
</gene>
<proteinExistence type="predicted"/>
<organism evidence="1 2">
    <name type="scientific">Mycolicibacterium pallens</name>
    <dbReference type="NCBI Taxonomy" id="370524"/>
    <lineage>
        <taxon>Bacteria</taxon>
        <taxon>Bacillati</taxon>
        <taxon>Actinomycetota</taxon>
        <taxon>Actinomycetes</taxon>
        <taxon>Mycobacteriales</taxon>
        <taxon>Mycobacteriaceae</taxon>
        <taxon>Mycolicibacterium</taxon>
    </lineage>
</organism>
<accession>A0ABX8VQ28</accession>
<reference evidence="1 2" key="1">
    <citation type="submission" date="2021-07" db="EMBL/GenBank/DDBJ databases">
        <title>Whole genome sequencing of non-tuberculosis mycobacteria type-strains.</title>
        <authorList>
            <person name="Igarashi Y."/>
            <person name="Osugi A."/>
            <person name="Mitarai S."/>
        </authorList>
    </citation>
    <scope>NUCLEOTIDE SEQUENCE [LARGE SCALE GENOMIC DNA]</scope>
    <source>
        <strain evidence="1 2">JCM 16370</strain>
    </source>
</reference>